<name>A1UB54_MYCSK</name>
<sequence>MQRPPRFAPTAADCAECNSVAGGIRSSQSTSAVGRSVGQASWRRHLLIGPYSRTPTVGALYDARLKGVGVAGAPTDIRTVLPRAHPNRAFRAALRRLHARQPRQWADSSPTRPAHNPHGASVEW</sequence>
<dbReference type="STRING" id="189918.Mkms_0847"/>
<dbReference type="EMBL" id="CP000518">
    <property type="protein sequence ID" value="ABL90062.1"/>
    <property type="molecule type" value="Genomic_DNA"/>
</dbReference>
<reference evidence="2" key="1">
    <citation type="submission" date="2006-12" db="EMBL/GenBank/DDBJ databases">
        <title>Complete sequence of chromosome of Mycobacterium sp. KMS.</title>
        <authorList>
            <consortium name="US DOE Joint Genome Institute"/>
            <person name="Copeland A."/>
            <person name="Lucas S."/>
            <person name="Lapidus A."/>
            <person name="Barry K."/>
            <person name="Detter J.C."/>
            <person name="Glavina del Rio T."/>
            <person name="Hammon N."/>
            <person name="Israni S."/>
            <person name="Dalin E."/>
            <person name="Tice H."/>
            <person name="Pitluck S."/>
            <person name="Kiss H."/>
            <person name="Brettin T."/>
            <person name="Bruce D."/>
            <person name="Han C."/>
            <person name="Tapia R."/>
            <person name="Gilna P."/>
            <person name="Schmutz J."/>
            <person name="Larimer F."/>
            <person name="Land M."/>
            <person name="Hauser L."/>
            <person name="Kyrpides N."/>
            <person name="Mikhailova N."/>
            <person name="Miller C.D."/>
            <person name="Richardson P."/>
        </authorList>
    </citation>
    <scope>NUCLEOTIDE SEQUENCE [LARGE SCALE GENOMIC DNA]</scope>
    <source>
        <strain evidence="2">KMS</strain>
    </source>
</reference>
<dbReference type="AlphaFoldDB" id="A1UB54"/>
<feature type="region of interest" description="Disordered" evidence="1">
    <location>
        <begin position="97"/>
        <end position="124"/>
    </location>
</feature>
<proteinExistence type="predicted"/>
<evidence type="ECO:0000256" key="1">
    <source>
        <dbReference type="SAM" id="MobiDB-lite"/>
    </source>
</evidence>
<organism evidence="2">
    <name type="scientific">Mycobacterium sp. (strain KMS)</name>
    <dbReference type="NCBI Taxonomy" id="189918"/>
    <lineage>
        <taxon>Bacteria</taxon>
        <taxon>Bacillati</taxon>
        <taxon>Actinomycetota</taxon>
        <taxon>Actinomycetes</taxon>
        <taxon>Mycobacteriales</taxon>
        <taxon>Mycobacteriaceae</taxon>
        <taxon>Mycobacterium</taxon>
    </lineage>
</organism>
<gene>
    <name evidence="2" type="ordered locus">Mkms_0847</name>
</gene>
<dbReference type="KEGG" id="mkm:Mkms_0847"/>
<evidence type="ECO:0000313" key="2">
    <source>
        <dbReference type="EMBL" id="ABL90062.1"/>
    </source>
</evidence>
<accession>A1UB54</accession>
<dbReference type="HOGENOM" id="CLU_2001371_0_0_11"/>
<protein>
    <submittedName>
        <fullName evidence="2">Uncharacterized protein</fullName>
    </submittedName>
</protein>